<evidence type="ECO:0000256" key="4">
    <source>
        <dbReference type="ARBA" id="ARBA00023136"/>
    </source>
</evidence>
<evidence type="ECO:0000256" key="5">
    <source>
        <dbReference type="ARBA" id="ARBA00023157"/>
    </source>
</evidence>
<dbReference type="Proteomes" id="UP001328107">
    <property type="component" value="Unassembled WGS sequence"/>
</dbReference>
<feature type="domain" description="Glycosyl transferase 64" evidence="6">
    <location>
        <begin position="1"/>
        <end position="67"/>
    </location>
</feature>
<gene>
    <name evidence="7" type="ORF">PMAYCL1PPCAC_10171</name>
</gene>
<keyword evidence="3" id="KW-0808">Transferase</keyword>
<dbReference type="GO" id="GO:0005789">
    <property type="term" value="C:endoplasmic reticulum membrane"/>
    <property type="evidence" value="ECO:0007669"/>
    <property type="project" value="UniProtKB-SubCell"/>
</dbReference>
<keyword evidence="5" id="KW-1015">Disulfide bond</keyword>
<evidence type="ECO:0000256" key="3">
    <source>
        <dbReference type="ARBA" id="ARBA00022679"/>
    </source>
</evidence>
<dbReference type="PANTHER" id="PTHR48261:SF2">
    <property type="entry name" value="ACETYLGLUCOSAMINYLTRANSFERASE"/>
    <property type="match status" value="1"/>
</dbReference>
<comment type="similarity">
    <text evidence="2">Belongs to the glycosyltransferase 47 family.</text>
</comment>
<evidence type="ECO:0000256" key="1">
    <source>
        <dbReference type="ARBA" id="ARBA00004648"/>
    </source>
</evidence>
<keyword evidence="4" id="KW-0472">Membrane</keyword>
<dbReference type="EMBL" id="BTRK01000003">
    <property type="protein sequence ID" value="GMR39975.1"/>
    <property type="molecule type" value="Genomic_DNA"/>
</dbReference>
<accession>A0AAN4ZMZ1</accession>
<evidence type="ECO:0000256" key="2">
    <source>
        <dbReference type="ARBA" id="ARBA00010271"/>
    </source>
</evidence>
<dbReference type="Gene3D" id="3.90.550.10">
    <property type="entry name" value="Spore Coat Polysaccharide Biosynthesis Protein SpsA, Chain A"/>
    <property type="match status" value="1"/>
</dbReference>
<dbReference type="AlphaFoldDB" id="A0AAN4ZMZ1"/>
<sequence>MNYLVSHLTRKPPMMVKKIVGHWNSKSHPGLSGQGDHYRERDGCVQKFNAIYGYNPLLLSQMKAVPVLDGACVAGM</sequence>
<evidence type="ECO:0000313" key="8">
    <source>
        <dbReference type="Proteomes" id="UP001328107"/>
    </source>
</evidence>
<dbReference type="InterPro" id="IPR029044">
    <property type="entry name" value="Nucleotide-diphossugar_trans"/>
</dbReference>
<comment type="subcellular location">
    <subcellularLocation>
        <location evidence="1">Endoplasmic reticulum membrane</location>
        <topology evidence="1">Single-pass type II membrane protein</topology>
    </subcellularLocation>
</comment>
<reference evidence="8" key="1">
    <citation type="submission" date="2022-10" db="EMBL/GenBank/DDBJ databases">
        <title>Genome assembly of Pristionchus species.</title>
        <authorList>
            <person name="Yoshida K."/>
            <person name="Sommer R.J."/>
        </authorList>
    </citation>
    <scope>NUCLEOTIDE SEQUENCE [LARGE SCALE GENOMIC DNA]</scope>
    <source>
        <strain evidence="8">RS5460</strain>
    </source>
</reference>
<dbReference type="GO" id="GO:1901135">
    <property type="term" value="P:carbohydrate derivative metabolic process"/>
    <property type="evidence" value="ECO:0007669"/>
    <property type="project" value="UniProtKB-ARBA"/>
</dbReference>
<dbReference type="PANTHER" id="PTHR48261">
    <property type="entry name" value="ACETYLGLUCOSAMINYLTRANSFERASE"/>
    <property type="match status" value="1"/>
</dbReference>
<dbReference type="InterPro" id="IPR015338">
    <property type="entry name" value="GT64_dom"/>
</dbReference>
<dbReference type="Pfam" id="PF09258">
    <property type="entry name" value="Glyco_transf_64"/>
    <property type="match status" value="1"/>
</dbReference>
<dbReference type="InterPro" id="IPR004263">
    <property type="entry name" value="Exostosin"/>
</dbReference>
<name>A0AAN4ZMZ1_9BILA</name>
<comment type="caution">
    <text evidence="7">The sequence shown here is derived from an EMBL/GenBank/DDBJ whole genome shotgun (WGS) entry which is preliminary data.</text>
</comment>
<evidence type="ECO:0000259" key="6">
    <source>
        <dbReference type="Pfam" id="PF09258"/>
    </source>
</evidence>
<organism evidence="7 8">
    <name type="scientific">Pristionchus mayeri</name>
    <dbReference type="NCBI Taxonomy" id="1317129"/>
    <lineage>
        <taxon>Eukaryota</taxon>
        <taxon>Metazoa</taxon>
        <taxon>Ecdysozoa</taxon>
        <taxon>Nematoda</taxon>
        <taxon>Chromadorea</taxon>
        <taxon>Rhabditida</taxon>
        <taxon>Rhabditina</taxon>
        <taxon>Diplogasteromorpha</taxon>
        <taxon>Diplogasteroidea</taxon>
        <taxon>Neodiplogasteridae</taxon>
        <taxon>Pristionchus</taxon>
    </lineage>
</organism>
<evidence type="ECO:0000313" key="7">
    <source>
        <dbReference type="EMBL" id="GMR39975.1"/>
    </source>
</evidence>
<keyword evidence="8" id="KW-1185">Reference proteome</keyword>
<protein>
    <recommendedName>
        <fullName evidence="6">Glycosyl transferase 64 domain-containing protein</fullName>
    </recommendedName>
</protein>
<proteinExistence type="inferred from homology"/>
<dbReference type="GO" id="GO:0016757">
    <property type="term" value="F:glycosyltransferase activity"/>
    <property type="evidence" value="ECO:0007669"/>
    <property type="project" value="InterPro"/>
</dbReference>